<dbReference type="EMBL" id="ADKX01000017">
    <property type="protein sequence ID" value="EFW05694.1"/>
    <property type="molecule type" value="Genomic_DNA"/>
</dbReference>
<dbReference type="InterPro" id="IPR025303">
    <property type="entry name" value="PdaC"/>
</dbReference>
<dbReference type="HOGENOM" id="CLU_049430_1_0_9"/>
<keyword evidence="1" id="KW-0812">Transmembrane</keyword>
<name>E7G8I2_9FIRM</name>
<evidence type="ECO:0000259" key="3">
    <source>
        <dbReference type="Pfam" id="PF13739"/>
    </source>
</evidence>
<reference evidence="4 5" key="1">
    <citation type="submission" date="2010-12" db="EMBL/GenBank/DDBJ databases">
        <title>The Genome Sequence of Coprobacillus sp. strain 29_1.</title>
        <authorList>
            <consortium name="The Broad Institute Genome Sequencing Platform"/>
            <person name="Earl A."/>
            <person name="Ward D."/>
            <person name="Feldgarden M."/>
            <person name="Gevers D."/>
            <person name="Daigneault M."/>
            <person name="Sibley C.D."/>
            <person name="White A."/>
            <person name="Strauss J."/>
            <person name="Allen-Vercoe E."/>
            <person name="Young S.K."/>
            <person name="Zeng Q."/>
            <person name="Gargeya S."/>
            <person name="Fitzgerald M."/>
            <person name="Haas B."/>
            <person name="Abouelleil A."/>
            <person name="Alvarado L."/>
            <person name="Arachchi H.M."/>
            <person name="Berlin A."/>
            <person name="Brown A."/>
            <person name="Chapman S.B."/>
            <person name="Chen Z."/>
            <person name="Dunbar C."/>
            <person name="Freedman E."/>
            <person name="Gearin G."/>
            <person name="Gellesch M."/>
            <person name="Goldberg J."/>
            <person name="Griggs A."/>
            <person name="Gujja S."/>
            <person name="Heilman E."/>
            <person name="Heiman D."/>
            <person name="Howarth C."/>
            <person name="Larson L."/>
            <person name="Lui A."/>
            <person name="MacDonald P.J.P."/>
            <person name="Mehta T."/>
            <person name="Montmayeur A."/>
            <person name="Murphy C."/>
            <person name="Neiman D."/>
            <person name="Pearson M."/>
            <person name="Priest M."/>
            <person name="Roberts A."/>
            <person name="Saif S."/>
            <person name="Shea T."/>
            <person name="Shenoy N."/>
            <person name="Sisk P."/>
            <person name="Stolte C."/>
            <person name="Sykes S."/>
            <person name="White J."/>
            <person name="Yandava C."/>
            <person name="Nusbaum C."/>
            <person name="Birren B."/>
        </authorList>
    </citation>
    <scope>NUCLEOTIDE SEQUENCE [LARGE SCALE GENOMIC DNA]</scope>
    <source>
        <strain evidence="4 5">29_1</strain>
    </source>
</reference>
<organism evidence="4 5">
    <name type="scientific">Coprobacillus cateniformis</name>
    <dbReference type="NCBI Taxonomy" id="100884"/>
    <lineage>
        <taxon>Bacteria</taxon>
        <taxon>Bacillati</taxon>
        <taxon>Bacillota</taxon>
        <taxon>Erysipelotrichia</taxon>
        <taxon>Erysipelotrichales</taxon>
        <taxon>Coprobacillaceae</taxon>
        <taxon>Coprobacillus</taxon>
    </lineage>
</organism>
<keyword evidence="1" id="KW-1133">Transmembrane helix</keyword>
<feature type="domain" description="DUF3298" evidence="2">
    <location>
        <begin position="202"/>
        <end position="279"/>
    </location>
</feature>
<dbReference type="InterPro" id="IPR021729">
    <property type="entry name" value="DUF3298"/>
</dbReference>
<dbReference type="Gene3D" id="3.30.565.40">
    <property type="entry name" value="Fervidobacterium nodosum Rt17-B1 like"/>
    <property type="match status" value="1"/>
</dbReference>
<evidence type="ECO:0000313" key="5">
    <source>
        <dbReference type="Proteomes" id="UP000003157"/>
    </source>
</evidence>
<dbReference type="STRING" id="100884.GCA_000269565_02917"/>
<dbReference type="InterPro" id="IPR037126">
    <property type="entry name" value="PdaC/RsiV-like_sf"/>
</dbReference>
<feature type="domain" description="Deacetylase PdaC" evidence="3">
    <location>
        <begin position="92"/>
        <end position="175"/>
    </location>
</feature>
<dbReference type="OrthoDB" id="4990at2"/>
<dbReference type="eggNOG" id="ENOG502Z8Z7">
    <property type="taxonomic scope" value="Bacteria"/>
</dbReference>
<dbReference type="Pfam" id="PF11738">
    <property type="entry name" value="DUF3298"/>
    <property type="match status" value="1"/>
</dbReference>
<dbReference type="Pfam" id="PF13739">
    <property type="entry name" value="PdaC"/>
    <property type="match status" value="1"/>
</dbReference>
<evidence type="ECO:0000313" key="4">
    <source>
        <dbReference type="EMBL" id="EFW05694.1"/>
    </source>
</evidence>
<protein>
    <recommendedName>
        <fullName evidence="6">DUF3298 domain-containing protein</fullName>
    </recommendedName>
</protein>
<keyword evidence="1" id="KW-0472">Membrane</keyword>
<dbReference type="Gene3D" id="3.90.640.20">
    <property type="entry name" value="Heat-shock cognate protein, ATPase"/>
    <property type="match status" value="1"/>
</dbReference>
<accession>E7G8I2</accession>
<feature type="transmembrane region" description="Helical" evidence="1">
    <location>
        <begin position="46"/>
        <end position="65"/>
    </location>
</feature>
<keyword evidence="5" id="KW-1185">Reference proteome</keyword>
<proteinExistence type="predicted"/>
<dbReference type="AlphaFoldDB" id="E7G8I2"/>
<gene>
    <name evidence="4" type="ORF">HMPREF9488_01070</name>
</gene>
<evidence type="ECO:0000259" key="2">
    <source>
        <dbReference type="Pfam" id="PF11738"/>
    </source>
</evidence>
<dbReference type="RefSeq" id="WP_008788186.1">
    <property type="nucleotide sequence ID" value="NZ_AKCB01000002.1"/>
</dbReference>
<dbReference type="Proteomes" id="UP000003157">
    <property type="component" value="Unassembled WGS sequence"/>
</dbReference>
<comment type="caution">
    <text evidence="4">The sequence shown here is derived from an EMBL/GenBank/DDBJ whole genome shotgun (WGS) entry which is preliminary data.</text>
</comment>
<evidence type="ECO:0008006" key="6">
    <source>
        <dbReference type="Google" id="ProtNLM"/>
    </source>
</evidence>
<dbReference type="GeneID" id="78230718"/>
<evidence type="ECO:0000256" key="1">
    <source>
        <dbReference type="SAM" id="Phobius"/>
    </source>
</evidence>
<sequence>MKDKLKDEYENIKIPDDYHQKVQKSIVYGLEKQSSRQRRIHLSMKLALSCFLIFIVFLNTSTVFAKTVSQIPYLGQICKVLTFTNQDEIDKTKSIHINAPQLNHTGNTKLERKVNHEIQTMVDRAVDEASTRAEEYYDAFVETGGNPNEFMPVEITIDYEIKYYQDNFVSFLIEKTETLASAYQEYMYYNINLNTGKILTLKDLLGDNYQDVITQEIRKQISAYPEEERSLFFEEVNIKDFINQDRIFYINQDKRIVIKFQKYEIAAGVAGPVEFVIPQNISL</sequence>